<name>A0A0K3CFJ0_RHOTO</name>
<evidence type="ECO:0000313" key="3">
    <source>
        <dbReference type="Proteomes" id="UP000199069"/>
    </source>
</evidence>
<proteinExistence type="predicted"/>
<reference evidence="2 3" key="1">
    <citation type="submission" date="2015-07" db="EMBL/GenBank/DDBJ databases">
        <authorList>
            <person name="Cajimat M.N.B."/>
            <person name="Milazzo M.L."/>
            <person name="Fulhorst C.F."/>
        </authorList>
    </citation>
    <scope>NUCLEOTIDE SEQUENCE [LARGE SCALE GENOMIC DNA]</scope>
    <source>
        <strain evidence="2">Single colony</strain>
    </source>
</reference>
<gene>
    <name evidence="2" type="primary">FGENESH: predicted gene_8.200</name>
    <name evidence="2" type="ORF">BN2166_0043450</name>
</gene>
<evidence type="ECO:0000256" key="1">
    <source>
        <dbReference type="SAM" id="MobiDB-lite"/>
    </source>
</evidence>
<sequence>MPRLTHPPYITALVGAIKSYIRVAEGHIPNEEVWEELRETKRGKERGRKETSYAKAVVGSIAWLLREVEEDHVTSKRGVELYQESLVRLIEEGKSAHARSSSSPSEPPAAETLASLGTTSRRYHRHARLPLYGLVGADGSGRNWDEAANPFVPLARA</sequence>
<feature type="region of interest" description="Disordered" evidence="1">
    <location>
        <begin position="93"/>
        <end position="112"/>
    </location>
</feature>
<feature type="compositionally biased region" description="Low complexity" evidence="1">
    <location>
        <begin position="98"/>
        <end position="112"/>
    </location>
</feature>
<protein>
    <submittedName>
        <fullName evidence="2">Uncharacterized protein</fullName>
    </submittedName>
</protein>
<dbReference type="EMBL" id="CWKI01000008">
    <property type="protein sequence ID" value="CTR08484.1"/>
    <property type="molecule type" value="Genomic_DNA"/>
</dbReference>
<organism evidence="2 3">
    <name type="scientific">Rhodotorula toruloides</name>
    <name type="common">Yeast</name>
    <name type="synonym">Rhodosporidium toruloides</name>
    <dbReference type="NCBI Taxonomy" id="5286"/>
    <lineage>
        <taxon>Eukaryota</taxon>
        <taxon>Fungi</taxon>
        <taxon>Dikarya</taxon>
        <taxon>Basidiomycota</taxon>
        <taxon>Pucciniomycotina</taxon>
        <taxon>Microbotryomycetes</taxon>
        <taxon>Sporidiobolales</taxon>
        <taxon>Sporidiobolaceae</taxon>
        <taxon>Rhodotorula</taxon>
    </lineage>
</organism>
<accession>A0A0K3CFJ0</accession>
<keyword evidence="3" id="KW-1185">Reference proteome</keyword>
<dbReference type="AlphaFoldDB" id="A0A0K3CFJ0"/>
<evidence type="ECO:0000313" key="2">
    <source>
        <dbReference type="EMBL" id="CTR08484.1"/>
    </source>
</evidence>
<dbReference type="Proteomes" id="UP000199069">
    <property type="component" value="Unassembled WGS sequence"/>
</dbReference>